<comment type="caution">
    <text evidence="1">The sequence shown here is derived from an EMBL/GenBank/DDBJ whole genome shotgun (WGS) entry which is preliminary data.</text>
</comment>
<evidence type="ECO:0000313" key="1">
    <source>
        <dbReference type="EMBL" id="MBV2359698.1"/>
    </source>
</evidence>
<dbReference type="RefSeq" id="WP_217777496.1">
    <property type="nucleotide sequence ID" value="NZ_JAHRWL010000001.1"/>
</dbReference>
<evidence type="ECO:0008006" key="3">
    <source>
        <dbReference type="Google" id="ProtNLM"/>
    </source>
</evidence>
<organism evidence="1 2">
    <name type="scientific">Thalassococcus arenae</name>
    <dbReference type="NCBI Taxonomy" id="2851652"/>
    <lineage>
        <taxon>Bacteria</taxon>
        <taxon>Pseudomonadati</taxon>
        <taxon>Pseudomonadota</taxon>
        <taxon>Alphaproteobacteria</taxon>
        <taxon>Rhodobacterales</taxon>
        <taxon>Roseobacteraceae</taxon>
        <taxon>Thalassococcus</taxon>
    </lineage>
</organism>
<dbReference type="Proteomes" id="UP001166293">
    <property type="component" value="Unassembled WGS sequence"/>
</dbReference>
<reference evidence="1" key="1">
    <citation type="submission" date="2021-06" db="EMBL/GenBank/DDBJ databases">
        <title>Thalassococcus sp. CAU 1522 isolated from sea sand, Republic of Korea.</title>
        <authorList>
            <person name="Kim W."/>
        </authorList>
    </citation>
    <scope>NUCLEOTIDE SEQUENCE</scope>
    <source>
        <strain evidence="1">CAU 1522</strain>
    </source>
</reference>
<proteinExistence type="predicted"/>
<sequence length="113" mass="11961">MDPGQLQALCGDLGPHAAEDLICRAMEEMAHRLCQVETLARKGQRVELRKGLRALGAIADQLGMTGVAAVARDVVRCIDDDDPVAEAATLARLARSGESALHALCDLQDLSGL</sequence>
<keyword evidence="2" id="KW-1185">Reference proteome</keyword>
<evidence type="ECO:0000313" key="2">
    <source>
        <dbReference type="Proteomes" id="UP001166293"/>
    </source>
</evidence>
<gene>
    <name evidence="1" type="ORF">KUH32_07925</name>
</gene>
<dbReference type="EMBL" id="JAHRWL010000001">
    <property type="protein sequence ID" value="MBV2359698.1"/>
    <property type="molecule type" value="Genomic_DNA"/>
</dbReference>
<protein>
    <recommendedName>
        <fullName evidence="3">HPt domain-containing protein</fullName>
    </recommendedName>
</protein>
<name>A0ABS6N7C4_9RHOB</name>
<accession>A0ABS6N7C4</accession>